<keyword evidence="3" id="KW-1185">Reference proteome</keyword>
<evidence type="ECO:0000259" key="1">
    <source>
        <dbReference type="Pfam" id="PF00753"/>
    </source>
</evidence>
<dbReference type="PANTHER" id="PTHR30619:SF1">
    <property type="entry name" value="RECOMBINATION PROTEIN 2"/>
    <property type="match status" value="1"/>
</dbReference>
<organism evidence="2 3">
    <name type="scientific">Qipengyuania xiapuensis</name>
    <dbReference type="NCBI Taxonomy" id="2867236"/>
    <lineage>
        <taxon>Bacteria</taxon>
        <taxon>Pseudomonadati</taxon>
        <taxon>Pseudomonadota</taxon>
        <taxon>Alphaproteobacteria</taxon>
        <taxon>Sphingomonadales</taxon>
        <taxon>Erythrobacteraceae</taxon>
        <taxon>Qipengyuania</taxon>
    </lineage>
</organism>
<proteinExistence type="predicted"/>
<evidence type="ECO:0000313" key="2">
    <source>
        <dbReference type="EMBL" id="QZD92982.1"/>
    </source>
</evidence>
<dbReference type="SUPFAM" id="SSF56281">
    <property type="entry name" value="Metallo-hydrolase/oxidoreductase"/>
    <property type="match status" value="1"/>
</dbReference>
<gene>
    <name evidence="2" type="ORF">K3162_02785</name>
</gene>
<dbReference type="InterPro" id="IPR052159">
    <property type="entry name" value="Competence_DNA_uptake"/>
</dbReference>
<accession>A0ABX8ZVS9</accession>
<evidence type="ECO:0000313" key="3">
    <source>
        <dbReference type="Proteomes" id="UP000824300"/>
    </source>
</evidence>
<protein>
    <submittedName>
        <fullName evidence="2">MBL fold metallo-hydrolase</fullName>
    </submittedName>
</protein>
<dbReference type="InterPro" id="IPR036866">
    <property type="entry name" value="RibonucZ/Hydroxyglut_hydro"/>
</dbReference>
<dbReference type="Proteomes" id="UP000824300">
    <property type="component" value="Chromosome"/>
</dbReference>
<feature type="domain" description="Metallo-beta-lactamase" evidence="1">
    <location>
        <begin position="21"/>
        <end position="86"/>
    </location>
</feature>
<dbReference type="PANTHER" id="PTHR30619">
    <property type="entry name" value="DNA INTERNALIZATION/COMPETENCE PROTEIN COMEC/REC2"/>
    <property type="match status" value="1"/>
</dbReference>
<name>A0ABX8ZVS9_9SPHN</name>
<dbReference type="InterPro" id="IPR001279">
    <property type="entry name" value="Metallo-B-lactamas"/>
</dbReference>
<sequence length="359" mass="38973">MSPPAADEIEVSIFGRGIGESCVIHVGDGRWIIIDCMLSENEEPVPVEYLSKIGVSLSDVEAVLLTHWHDDHIGGSACLVEQTPNACVAMPLVLNNDEFLGFLELAHPVEGESFKSGISELRDVLRAVKSRGDAPRWCEAERRISGGPADIYEFEALSPSDKQISVFLSAIPDWVEKQAAGARLSGSYRNDTSVASVISLSGAMLLMGADLENKSGGKGWPEVHEGSWKSRGQAEFFKLPHHGSATGHYGPVWNDMLIDDVFSALAPFNKGKKLPSSADLNRIANLTSNAYATSLPESRKKLKRPALVESIIHQKGVELLAEWTDLGQLRFRRPKAAVGQAWEVELFGSAPFKIESAAA</sequence>
<dbReference type="Pfam" id="PF00753">
    <property type="entry name" value="Lactamase_B"/>
    <property type="match status" value="1"/>
</dbReference>
<dbReference type="EMBL" id="CP081296">
    <property type="protein sequence ID" value="QZD92982.1"/>
    <property type="molecule type" value="Genomic_DNA"/>
</dbReference>
<dbReference type="Gene3D" id="3.60.15.10">
    <property type="entry name" value="Ribonuclease Z/Hydroxyacylglutathione hydrolase-like"/>
    <property type="match status" value="1"/>
</dbReference>
<reference evidence="2 3" key="1">
    <citation type="submission" date="2021-08" db="EMBL/GenBank/DDBJ databases">
        <title>Comparative Genomics Analysis of the Genus Qipengyuania Reveals Extensive Genetic Diversity and Metabolic Versatility, Including the Description of Fifteen Novel Species.</title>
        <authorList>
            <person name="Liu Y."/>
        </authorList>
    </citation>
    <scope>NUCLEOTIDE SEQUENCE [LARGE SCALE GENOMIC DNA]</scope>
    <source>
        <strain evidence="2 3">1NDW3</strain>
    </source>
</reference>